<dbReference type="VEuPathDB" id="FungiDB:P170DRAFT_438549"/>
<proteinExistence type="predicted"/>
<dbReference type="InterPro" id="IPR052228">
    <property type="entry name" value="Sec_Metab_Biosynth_Oxidored"/>
</dbReference>
<dbReference type="GeneID" id="36557321"/>
<dbReference type="Gene3D" id="3.40.50.720">
    <property type="entry name" value="NAD(P)-binding Rossmann-like Domain"/>
    <property type="match status" value="1"/>
</dbReference>
<evidence type="ECO:0008006" key="4">
    <source>
        <dbReference type="Google" id="ProtNLM"/>
    </source>
</evidence>
<dbReference type="STRING" id="1392250.A0A2I2G1T9"/>
<dbReference type="Proteomes" id="UP000234275">
    <property type="component" value="Unassembled WGS sequence"/>
</dbReference>
<gene>
    <name evidence="2" type="ORF">P170DRAFT_438549</name>
</gene>
<evidence type="ECO:0000256" key="1">
    <source>
        <dbReference type="ARBA" id="ARBA00023002"/>
    </source>
</evidence>
<evidence type="ECO:0000313" key="3">
    <source>
        <dbReference type="Proteomes" id="UP000234275"/>
    </source>
</evidence>
<evidence type="ECO:0000313" key="2">
    <source>
        <dbReference type="EMBL" id="PLB46845.1"/>
    </source>
</evidence>
<dbReference type="PANTHER" id="PTHR47534:SF2">
    <property type="entry name" value="KETOREDUCTASE (KR) DOMAIN-CONTAINING PROTEIN-RELATED"/>
    <property type="match status" value="1"/>
</dbReference>
<dbReference type="RefSeq" id="XP_024702147.1">
    <property type="nucleotide sequence ID" value="XM_024849622.1"/>
</dbReference>
<name>A0A2I2G1T9_9EURO</name>
<keyword evidence="3" id="KW-1185">Reference proteome</keyword>
<organism evidence="2 3">
    <name type="scientific">Aspergillus steynii IBT 23096</name>
    <dbReference type="NCBI Taxonomy" id="1392250"/>
    <lineage>
        <taxon>Eukaryota</taxon>
        <taxon>Fungi</taxon>
        <taxon>Dikarya</taxon>
        <taxon>Ascomycota</taxon>
        <taxon>Pezizomycotina</taxon>
        <taxon>Eurotiomycetes</taxon>
        <taxon>Eurotiomycetidae</taxon>
        <taxon>Eurotiales</taxon>
        <taxon>Aspergillaceae</taxon>
        <taxon>Aspergillus</taxon>
        <taxon>Aspergillus subgen. Circumdati</taxon>
    </lineage>
</organism>
<sequence length="226" mass="24867">MPWMSILINHAVTEEGLDSKLTLHYYARMRFIWNLLPQLTKAGEEVSQPQLQSQPLSRVISVLEAGGESPSLDLSDLSLTRTFTLRNCAKHAITMTSLATEHLALTHPGTSFVHVFPGIVQTGLMRDAGGVARFAVSVLAKTLARPWVVPVEESGERHLFVATSPEYQAVGEKGGGGYLLNWDGTPRGNEKVMAEFREKGTAEVVWKHTMEVFERIRGRGQDGAGQ</sequence>
<dbReference type="OrthoDB" id="2898509at2759"/>
<comment type="caution">
    <text evidence="2">The sequence shown here is derived from an EMBL/GenBank/DDBJ whole genome shotgun (WGS) entry which is preliminary data.</text>
</comment>
<protein>
    <recommendedName>
        <fullName evidence="4">NAD(P)-binding protein</fullName>
    </recommendedName>
</protein>
<reference evidence="2 3" key="1">
    <citation type="submission" date="2016-12" db="EMBL/GenBank/DDBJ databases">
        <title>The genomes of Aspergillus section Nigri reveals drivers in fungal speciation.</title>
        <authorList>
            <consortium name="DOE Joint Genome Institute"/>
            <person name="Vesth T.C."/>
            <person name="Nybo J."/>
            <person name="Theobald S."/>
            <person name="Brandl J."/>
            <person name="Frisvad J.C."/>
            <person name="Nielsen K.F."/>
            <person name="Lyhne E.K."/>
            <person name="Kogle M.E."/>
            <person name="Kuo A."/>
            <person name="Riley R."/>
            <person name="Clum A."/>
            <person name="Nolan M."/>
            <person name="Lipzen A."/>
            <person name="Salamov A."/>
            <person name="Henrissat B."/>
            <person name="Wiebenga A."/>
            <person name="De Vries R.P."/>
            <person name="Grigoriev I.V."/>
            <person name="Mortensen U.H."/>
            <person name="Andersen M.R."/>
            <person name="Baker S.E."/>
        </authorList>
    </citation>
    <scope>NUCLEOTIDE SEQUENCE [LARGE SCALE GENOMIC DNA]</scope>
    <source>
        <strain evidence="2 3">IBT 23096</strain>
    </source>
</reference>
<dbReference type="PANTHER" id="PTHR47534">
    <property type="entry name" value="YALI0E05731P"/>
    <property type="match status" value="1"/>
</dbReference>
<keyword evidence="1" id="KW-0560">Oxidoreductase</keyword>
<dbReference type="EMBL" id="MSFO01000006">
    <property type="protein sequence ID" value="PLB46845.1"/>
    <property type="molecule type" value="Genomic_DNA"/>
</dbReference>
<accession>A0A2I2G1T9</accession>
<dbReference type="GO" id="GO:0016491">
    <property type="term" value="F:oxidoreductase activity"/>
    <property type="evidence" value="ECO:0007669"/>
    <property type="project" value="UniProtKB-KW"/>
</dbReference>
<dbReference type="AlphaFoldDB" id="A0A2I2G1T9"/>